<comment type="caution">
    <text evidence="1">The sequence shown here is derived from an EMBL/GenBank/DDBJ whole genome shotgun (WGS) entry which is preliminary data.</text>
</comment>
<accession>A0A7J8RWX0</accession>
<dbReference type="Pfam" id="PF04720">
    <property type="entry name" value="PDDEXK_6"/>
    <property type="match status" value="1"/>
</dbReference>
<evidence type="ECO:0000313" key="1">
    <source>
        <dbReference type="EMBL" id="MBA0617792.1"/>
    </source>
</evidence>
<feature type="non-terminal residue" evidence="1">
    <location>
        <position position="1"/>
    </location>
</feature>
<keyword evidence="2" id="KW-1185">Reference proteome</keyword>
<protein>
    <submittedName>
        <fullName evidence="1">Uncharacterized protein</fullName>
    </submittedName>
</protein>
<dbReference type="NCBIfam" id="TIGR01615">
    <property type="entry name" value="A_thal_3542"/>
    <property type="match status" value="1"/>
</dbReference>
<sequence length="235" mass="26618">FLEDDHGAAEQTGYRSDSELVDSNIDAADSLQIFIKSSFLNSTGSYLNRLTDTVLNAIEMLSFFKTDKAIFRRQVMAYLRQVGYNAAICKTKWGSSGGLTAGNYEFIDVVQSISPTGQTRYFVDLDFASEFEIARPTSDYSRLLQYLPRVFVGKSEELKKMVNVMSDSAKRSLKSKQLSLPPWRKHRYMQNKWFGPYRRTTNQIQANNSSLSPAAINNVQCRYVGFEDAVNGSLF</sequence>
<feature type="non-terminal residue" evidence="1">
    <location>
        <position position="235"/>
    </location>
</feature>
<dbReference type="PANTHER" id="PTHR31579">
    <property type="entry name" value="OS03G0796600 PROTEIN"/>
    <property type="match status" value="1"/>
</dbReference>
<reference evidence="1 2" key="1">
    <citation type="journal article" date="2019" name="Genome Biol. Evol.">
        <title>Insights into the evolution of the New World diploid cottons (Gossypium, subgenus Houzingenia) based on genome sequencing.</title>
        <authorList>
            <person name="Grover C.E."/>
            <person name="Arick M.A. 2nd"/>
            <person name="Thrash A."/>
            <person name="Conover J.L."/>
            <person name="Sanders W.S."/>
            <person name="Peterson D.G."/>
            <person name="Frelichowski J.E."/>
            <person name="Scheffler J.A."/>
            <person name="Scheffler B.E."/>
            <person name="Wendel J.F."/>
        </authorList>
    </citation>
    <scope>NUCLEOTIDE SEQUENCE [LARGE SCALE GENOMIC DNA]</scope>
    <source>
        <strain evidence="1">27</strain>
        <tissue evidence="1">Leaf</tissue>
    </source>
</reference>
<dbReference type="EMBL" id="JABFAC010000007">
    <property type="protein sequence ID" value="MBA0617792.1"/>
    <property type="molecule type" value="Genomic_DNA"/>
</dbReference>
<dbReference type="Proteomes" id="UP000593561">
    <property type="component" value="Unassembled WGS sequence"/>
</dbReference>
<dbReference type="AlphaFoldDB" id="A0A7J8RWX0"/>
<organism evidence="1 2">
    <name type="scientific">Gossypium davidsonii</name>
    <name type="common">Davidson's cotton</name>
    <name type="synonym">Gossypium klotzschianum subsp. davidsonii</name>
    <dbReference type="NCBI Taxonomy" id="34287"/>
    <lineage>
        <taxon>Eukaryota</taxon>
        <taxon>Viridiplantae</taxon>
        <taxon>Streptophyta</taxon>
        <taxon>Embryophyta</taxon>
        <taxon>Tracheophyta</taxon>
        <taxon>Spermatophyta</taxon>
        <taxon>Magnoliopsida</taxon>
        <taxon>eudicotyledons</taxon>
        <taxon>Gunneridae</taxon>
        <taxon>Pentapetalae</taxon>
        <taxon>rosids</taxon>
        <taxon>malvids</taxon>
        <taxon>Malvales</taxon>
        <taxon>Malvaceae</taxon>
        <taxon>Malvoideae</taxon>
        <taxon>Gossypium</taxon>
    </lineage>
</organism>
<evidence type="ECO:0000313" key="2">
    <source>
        <dbReference type="Proteomes" id="UP000593561"/>
    </source>
</evidence>
<dbReference type="InterPro" id="IPR006502">
    <property type="entry name" value="PDDEXK-like"/>
</dbReference>
<proteinExistence type="predicted"/>
<name>A0A7J8RWX0_GOSDV</name>
<dbReference type="PANTHER" id="PTHR31579:SF84">
    <property type="entry name" value="F21O3.6 PROTEIN"/>
    <property type="match status" value="1"/>
</dbReference>
<gene>
    <name evidence="1" type="ORF">Godav_027212</name>
</gene>